<evidence type="ECO:0000313" key="2">
    <source>
        <dbReference type="EMBL" id="ECQ6721752.1"/>
    </source>
</evidence>
<comment type="caution">
    <text evidence="2">The sequence shown here is derived from an EMBL/GenBank/DDBJ whole genome shotgun (WGS) entry which is preliminary data.</text>
</comment>
<feature type="coiled-coil region" evidence="1">
    <location>
        <begin position="11"/>
        <end position="38"/>
    </location>
</feature>
<protein>
    <recommendedName>
        <fullName evidence="3">Tape measure protein</fullName>
    </recommendedName>
</protein>
<keyword evidence="1" id="KW-0175">Coiled coil</keyword>
<evidence type="ECO:0008006" key="3">
    <source>
        <dbReference type="Google" id="ProtNLM"/>
    </source>
</evidence>
<dbReference type="PANTHER" id="PTHR21525:SF9">
    <property type="entry name" value="CHANNEL_COLICIN DOMAIN-CONTAINING PROTEIN"/>
    <property type="match status" value="1"/>
</dbReference>
<dbReference type="RefSeq" id="WP_010990894.1">
    <property type="nucleotide sequence ID" value="NZ_CP168840.1"/>
</dbReference>
<proteinExistence type="predicted"/>
<sequence>MVKMTAVFDMQDKIQSKIDKLTNNLKKMDKQAKSMQDMEFKVRLKDDVTRNATRIQKMITKDFAKSYAISVGINDTALRGAKSIANFMQKNMPKTYSIGVNIADNASKKVAGIGKLLDKKLPKAYYTKIDADGKPFEVTVGRLMNYLRRKNFKKYEIVLSAKDTATETIKKAASFTKKLFSKGYSVTITAIDKLTSTAARMGSKIKSVLPKMINIPVKALNYTASAIGAAKRALFSLPTLFTVTIGAVLGKSFYEATVKSSATFEEYTVSMTHWLKSADKAKDYMKWIGQYSDSTPFSSADLMPAAARATGLTKNRKEFEKLMKLSVDMAALTPGKTVAESMEALADAQMGEFERLKEFNMKYTKESMDAAGGFDGFIKDAQDKFSGGAKGFSQAYTGMISTIKGYTSSFFRSIGDGFQTAIKPRLSKVIKWLEENQDAWAAWKETAVEAGSEIASWLGEKFDGLFSYIGKKLESINEWRSYGTSVTNIFKQITYEIGQDINNWLYKNGGMNQIKDFFSKAGSAFGSAINAFITGVLFSSEVKGEEVAGSMGLVNIMANVGGEAAKSFGKSFLDSLDPGALIKQIFSKLLDINTSGLKSVFGKMIGNKELEDQGNIWGTLLADGLLLGFALRFKGIRLIMAAGLKPISKIAGKGIKGLGKKGMGKIFPATMKVDPTKTTRVGRYSEGGLPGSISKLGKFMDKTGALGKGLKGLGSVAKRIPVLGTALSATSLIGINKENAGEKVGDFGGGLGGMAAGAAGGAAIGSIIPGIGTAIGGVIGSIIGGIAGSELGQRIGKWVQNGPVGKAFGKVKDFLAETLFDGGWWSEKWNDVTSYASDMWIQFKEGWTNITEWVSEKIELIGGFFSSVWKSISNTFGGFVEWFDKTIWTPIYNSAVDKINLIVGIFTVAWEVISGVWAVVSEWFNTNIWEPIKSAVEIVGSAISSYFSTSWEMIKLVWFLAVEWFNTNIWEPIKLAVSTVAYAISSYFSTSWEMIKLVWFLAVEWFNTNIWEPIKLAVSTVAYAISSYFSTSWEMIKLVWFLAVEWFNTNIWEPLKVGAQAIGEAISSFFQTAHDAVISAWNGVTEWFGANVRDPIVGVAEDISAAFQDAFGWINDVIGKAGEAANSAKDWIGGKVNGAKDFFTGIGEEKTGLKKKSVGKNATGGLITQEQLSWIGEGGKKEFIIPVDQNVGRGKMLLGAAANALGVDMGGQQRNTVNNVIQMPSVPLPASSASIAMLSTGANGPATTNSITVTPEIAQAANGPASVSTKSGDKIVTVNFNGDNHFANNSDMEDFEGRVVSVIRQTLDDEDFESGDGIQDG</sequence>
<dbReference type="PANTHER" id="PTHR21525">
    <property type="entry name" value="MOTILE SPERM PROTEIN"/>
    <property type="match status" value="1"/>
</dbReference>
<dbReference type="EMBL" id="AAKCDQ010000001">
    <property type="protein sequence ID" value="ECQ6721752.1"/>
    <property type="molecule type" value="Genomic_DNA"/>
</dbReference>
<reference evidence="2" key="1">
    <citation type="submission" date="2019-08" db="EMBL/GenBank/DDBJ databases">
        <authorList>
            <consortium name="GenomeTrakr network: Whole genome sequencing for foodborne pathogen traceback"/>
        </authorList>
    </citation>
    <scope>NUCLEOTIDE SEQUENCE</scope>
    <source>
        <strain evidence="2">AG19-0288</strain>
    </source>
</reference>
<organism evidence="2">
    <name type="scientific">Listeria monocytogenes</name>
    <dbReference type="NCBI Taxonomy" id="1639"/>
    <lineage>
        <taxon>Bacteria</taxon>
        <taxon>Bacillati</taxon>
        <taxon>Bacillota</taxon>
        <taxon>Bacilli</taxon>
        <taxon>Bacillales</taxon>
        <taxon>Listeriaceae</taxon>
        <taxon>Listeria</taxon>
    </lineage>
</organism>
<evidence type="ECO:0000256" key="1">
    <source>
        <dbReference type="SAM" id="Coils"/>
    </source>
</evidence>
<accession>A0A5Y9DHL4</accession>
<gene>
    <name evidence="2" type="ORF">FZ622_02320</name>
</gene>
<name>A0A5Y9DHL4_LISMN</name>